<sequence>MSTKLVLKNGVSHRCDVCARLYSNHKGTAQLYHCRECFVEKPIWFCARCRLACESDGGRHHGHIIEARSSAEMPSSRSGTNKNSVSVDGTEMPSLPLTSEEPPPPFTPKLRMATYEELLAAAAAHGQREVHPASLHHLERAHTLLARAGAVTHAEQAQLAKEGSLRSTSPRAHLLSDIDIHRRMHHSLEQRKAAVPIVLGEAWINDVIELEYATAVADGWLEPRDCIVREVSADIRQEMNFGLAELELRKAEEWIKEMWPGLLAPDVAARDRALGSRALSYSTTIPLPKVLNSNSTRLQVVTGPA</sequence>
<dbReference type="Proteomes" id="UP001168146">
    <property type="component" value="Unassembled WGS sequence"/>
</dbReference>
<evidence type="ECO:0000313" key="3">
    <source>
        <dbReference type="EMBL" id="KAK1012455.1"/>
    </source>
</evidence>
<reference evidence="3" key="2">
    <citation type="submission" date="2023-06" db="EMBL/GenBank/DDBJ databases">
        <title>Black Yeasts Isolated from many extreme environments.</title>
        <authorList>
            <person name="Coleine C."/>
            <person name="Stajich J.E."/>
            <person name="Selbmann L."/>
        </authorList>
    </citation>
    <scope>NUCLEOTIDE SEQUENCE</scope>
    <source>
        <strain evidence="3">CCFEE 5200</strain>
    </source>
</reference>
<reference evidence="2" key="1">
    <citation type="submission" date="2021-12" db="EMBL/GenBank/DDBJ databases">
        <title>Black yeast isolated from Biological Soil Crust.</title>
        <authorList>
            <person name="Kurbessoian T."/>
        </authorList>
    </citation>
    <scope>NUCLEOTIDE SEQUENCE</scope>
    <source>
        <strain evidence="2">CCFEE 5208</strain>
    </source>
</reference>
<name>A0AAN6JCH4_9PEZI</name>
<protein>
    <submittedName>
        <fullName evidence="2">Uncharacterized protein</fullName>
    </submittedName>
</protein>
<comment type="caution">
    <text evidence="2">The sequence shown here is derived from an EMBL/GenBank/DDBJ whole genome shotgun (WGS) entry which is preliminary data.</text>
</comment>
<feature type="compositionally biased region" description="Polar residues" evidence="1">
    <location>
        <begin position="72"/>
        <end position="87"/>
    </location>
</feature>
<organism evidence="2 4">
    <name type="scientific">Friedmanniomyces endolithicus</name>
    <dbReference type="NCBI Taxonomy" id="329885"/>
    <lineage>
        <taxon>Eukaryota</taxon>
        <taxon>Fungi</taxon>
        <taxon>Dikarya</taxon>
        <taxon>Ascomycota</taxon>
        <taxon>Pezizomycotina</taxon>
        <taxon>Dothideomycetes</taxon>
        <taxon>Dothideomycetidae</taxon>
        <taxon>Mycosphaerellales</taxon>
        <taxon>Teratosphaeriaceae</taxon>
        <taxon>Friedmanniomyces</taxon>
    </lineage>
</organism>
<keyword evidence="5" id="KW-1185">Reference proteome</keyword>
<proteinExistence type="predicted"/>
<feature type="region of interest" description="Disordered" evidence="1">
    <location>
        <begin position="67"/>
        <end position="104"/>
    </location>
</feature>
<dbReference type="AlphaFoldDB" id="A0AAN6JCH4"/>
<accession>A0AAN6JCH4</accession>
<evidence type="ECO:0000313" key="4">
    <source>
        <dbReference type="Proteomes" id="UP001168146"/>
    </source>
</evidence>
<dbReference type="EMBL" id="JAUJLE010000007">
    <property type="protein sequence ID" value="KAK1012455.1"/>
    <property type="molecule type" value="Genomic_DNA"/>
</dbReference>
<evidence type="ECO:0000313" key="2">
    <source>
        <dbReference type="EMBL" id="KAK0324890.1"/>
    </source>
</evidence>
<dbReference type="EMBL" id="JASUXU010000008">
    <property type="protein sequence ID" value="KAK0324890.1"/>
    <property type="molecule type" value="Genomic_DNA"/>
</dbReference>
<evidence type="ECO:0000313" key="5">
    <source>
        <dbReference type="Proteomes" id="UP001175353"/>
    </source>
</evidence>
<dbReference type="Proteomes" id="UP001175353">
    <property type="component" value="Unassembled WGS sequence"/>
</dbReference>
<evidence type="ECO:0000256" key="1">
    <source>
        <dbReference type="SAM" id="MobiDB-lite"/>
    </source>
</evidence>
<gene>
    <name evidence="2" type="ORF">LTR82_003876</name>
    <name evidence="3" type="ORF">LTR91_001698</name>
</gene>